<dbReference type="EMBL" id="CP036279">
    <property type="protein sequence ID" value="QDU64046.1"/>
    <property type="molecule type" value="Genomic_DNA"/>
</dbReference>
<protein>
    <recommendedName>
        <fullName evidence="4">HEAT repeat protein</fullName>
    </recommendedName>
</protein>
<reference evidence="2 3" key="1">
    <citation type="submission" date="2019-02" db="EMBL/GenBank/DDBJ databases">
        <title>Deep-cultivation of Planctomycetes and their phenomic and genomic characterization uncovers novel biology.</title>
        <authorList>
            <person name="Wiegand S."/>
            <person name="Jogler M."/>
            <person name="Boedeker C."/>
            <person name="Pinto D."/>
            <person name="Vollmers J."/>
            <person name="Rivas-Marin E."/>
            <person name="Kohn T."/>
            <person name="Peeters S.H."/>
            <person name="Heuer A."/>
            <person name="Rast P."/>
            <person name="Oberbeckmann S."/>
            <person name="Bunk B."/>
            <person name="Jeske O."/>
            <person name="Meyerdierks A."/>
            <person name="Storesund J.E."/>
            <person name="Kallscheuer N."/>
            <person name="Luecker S."/>
            <person name="Lage O.M."/>
            <person name="Pohl T."/>
            <person name="Merkel B.J."/>
            <person name="Hornburger P."/>
            <person name="Mueller R.-W."/>
            <person name="Bruemmer F."/>
            <person name="Labrenz M."/>
            <person name="Spormann A.M."/>
            <person name="Op den Camp H."/>
            <person name="Overmann J."/>
            <person name="Amann R."/>
            <person name="Jetten M.S.M."/>
            <person name="Mascher T."/>
            <person name="Medema M.H."/>
            <person name="Devos D.P."/>
            <person name="Kaster A.-K."/>
            <person name="Ovreas L."/>
            <person name="Rohde M."/>
            <person name="Galperin M.Y."/>
            <person name="Jogler C."/>
        </authorList>
    </citation>
    <scope>NUCLEOTIDE SEQUENCE [LARGE SCALE GENOMIC DNA]</scope>
    <source>
        <strain evidence="2 3">Pan216</strain>
    </source>
</reference>
<dbReference type="InterPro" id="IPR016024">
    <property type="entry name" value="ARM-type_fold"/>
</dbReference>
<dbReference type="Gene3D" id="1.25.10.10">
    <property type="entry name" value="Leucine-rich Repeat Variant"/>
    <property type="match status" value="1"/>
</dbReference>
<keyword evidence="1" id="KW-0732">Signal</keyword>
<feature type="chain" id="PRO_5021767541" description="HEAT repeat protein" evidence="1">
    <location>
        <begin position="46"/>
        <end position="434"/>
    </location>
</feature>
<dbReference type="AlphaFoldDB" id="A0A518BAP2"/>
<proteinExistence type="predicted"/>
<dbReference type="RefSeq" id="WP_145261969.1">
    <property type="nucleotide sequence ID" value="NZ_CP036279.1"/>
</dbReference>
<evidence type="ECO:0000313" key="2">
    <source>
        <dbReference type="EMBL" id="QDU64046.1"/>
    </source>
</evidence>
<gene>
    <name evidence="2" type="ORF">Pan216_49340</name>
</gene>
<dbReference type="Proteomes" id="UP000317093">
    <property type="component" value="Chromosome"/>
</dbReference>
<sequence precursor="true">MNSANNPIERCLTILAEAIRRPCRRTVGGFSALAVCLVLATFAQAQDESSGPSERQDRPVRNRAVIESLKIQKDLSRSAAKPTGREYDTFDDMRQRKIAADPALIDKVAKYHVYKLTDPNELADLTRHADLIMRDVRGASVAGNSKQLSVEFLKAYKASLFKYLKDLTDNNFVVRINALVLIERLYDPKSVNIHDGVPILLEVLGDKKQEEAVRYLALSGLDAAKEVGQARVVDERKAVNAILDMASEPDVQEVTLEQLVTTLGNLERPHRGDIAERAEVGKFLADTALDTNMPARVRVAAGISLGKLQTSGIRGWNFRLQSVVMGKALQALIDAHTAVFINDEKYRHLALRLGLAIGAMKREMADNTSVSEEEKKDVTEFTQIAFAVITQIIDRADVNIDPLQEWLKKNDNPQQKRLAPRAGDLVMIGQKPAG</sequence>
<keyword evidence="3" id="KW-1185">Reference proteome</keyword>
<dbReference type="KEGG" id="knv:Pan216_49340"/>
<evidence type="ECO:0000313" key="3">
    <source>
        <dbReference type="Proteomes" id="UP000317093"/>
    </source>
</evidence>
<dbReference type="InterPro" id="IPR011989">
    <property type="entry name" value="ARM-like"/>
</dbReference>
<name>A0A518BAP2_9BACT</name>
<dbReference type="SUPFAM" id="SSF48371">
    <property type="entry name" value="ARM repeat"/>
    <property type="match status" value="1"/>
</dbReference>
<feature type="signal peptide" evidence="1">
    <location>
        <begin position="1"/>
        <end position="45"/>
    </location>
</feature>
<accession>A0A518BAP2</accession>
<evidence type="ECO:0000256" key="1">
    <source>
        <dbReference type="SAM" id="SignalP"/>
    </source>
</evidence>
<evidence type="ECO:0008006" key="4">
    <source>
        <dbReference type="Google" id="ProtNLM"/>
    </source>
</evidence>
<organism evidence="2 3">
    <name type="scientific">Kolteria novifilia</name>
    <dbReference type="NCBI Taxonomy" id="2527975"/>
    <lineage>
        <taxon>Bacteria</taxon>
        <taxon>Pseudomonadati</taxon>
        <taxon>Planctomycetota</taxon>
        <taxon>Planctomycetia</taxon>
        <taxon>Kolteriales</taxon>
        <taxon>Kolteriaceae</taxon>
        <taxon>Kolteria</taxon>
    </lineage>
</organism>